<accession>A0AC35UBA8</accession>
<organism evidence="1 2">
    <name type="scientific">Rhabditophanes sp. KR3021</name>
    <dbReference type="NCBI Taxonomy" id="114890"/>
    <lineage>
        <taxon>Eukaryota</taxon>
        <taxon>Metazoa</taxon>
        <taxon>Ecdysozoa</taxon>
        <taxon>Nematoda</taxon>
        <taxon>Chromadorea</taxon>
        <taxon>Rhabditida</taxon>
        <taxon>Tylenchina</taxon>
        <taxon>Panagrolaimomorpha</taxon>
        <taxon>Strongyloidoidea</taxon>
        <taxon>Alloionematidae</taxon>
        <taxon>Rhabditophanes</taxon>
    </lineage>
</organism>
<reference evidence="2" key="1">
    <citation type="submission" date="2016-11" db="UniProtKB">
        <authorList>
            <consortium name="WormBaseParasite"/>
        </authorList>
    </citation>
    <scope>IDENTIFICATION</scope>
    <source>
        <strain evidence="2">KR3021</strain>
    </source>
</reference>
<dbReference type="Proteomes" id="UP000095286">
    <property type="component" value="Unplaced"/>
</dbReference>
<evidence type="ECO:0000313" key="1">
    <source>
        <dbReference type="Proteomes" id="UP000095286"/>
    </source>
</evidence>
<evidence type="ECO:0000313" key="2">
    <source>
        <dbReference type="WBParaSite" id="RSKR_0000955000.1"/>
    </source>
</evidence>
<name>A0AC35UBA8_9BILA</name>
<proteinExistence type="predicted"/>
<protein>
    <submittedName>
        <fullName evidence="2">Rad4 domain-containing protein</fullName>
    </submittedName>
</protein>
<dbReference type="WBParaSite" id="RSKR_0000955000.1">
    <property type="protein sequence ID" value="RSKR_0000955000.1"/>
    <property type="gene ID" value="RSKR_0000955000"/>
</dbReference>
<sequence>MQLRGRKSLSSSIPKPLIEDDSTDTGQYDDSSDDFEKIEIKRKQAKKRSFPSRGNVTRDSGMICADSVLLTDSTGPAKKRKKEVFSSSESENESEEEWDDVDMDEIERDGFVINLSNQKEKTADEKKKRIAQLNRRANFDKKTAIKGQHTRDIVNCLEQLVNGLTNFEDKVSEKNKEIKDILKSLNKGSVDVKVKAFHKSFETIFPKLKEQICPSFKESSPSSKEYVRVWVAYTALSSIGIDCRVCSPCNPQSLLLGGKKETELKKQRFYFLEYLDKKSQNWAAVDFEEEENEDPVESEEEQKPAERKSLRNKNNPIKNETVFEKTLSSNAFNYPHVRYIFSIDKDKVLRDVIWKYTEGFQYRVFRQSRMPKDFLRDMFLLYGNECQDKEMIEREKEMERDYIANLGLPVVASDFKSHPLYVLSRDILQAEMIYPTDVKPIATFGNFLVYDRSDLKQLKSSIGFLMEGLDIKPSEVPAKVVKPKKNSKRDPSKPPAEDKLFWGAWQTERYVPPRVIDGVIPSNKYGNMYVFQEWMVPEGCIHVPKYYDVKRVADSLDIQVVPVVVGFDTKKGHTYPLMNGVLVLEEFADDLIKNLEENKENNEKNKTKRDANKQKKQIERAINHANMLNPKQE</sequence>